<comment type="caution">
    <text evidence="10">The sequence shown here is derived from an EMBL/GenBank/DDBJ whole genome shotgun (WGS) entry which is preliminary data.</text>
</comment>
<feature type="binding site" evidence="8">
    <location>
        <position position="295"/>
    </location>
    <ligand>
        <name>substrate</name>
    </ligand>
</feature>
<dbReference type="InterPro" id="IPR043129">
    <property type="entry name" value="ATPase_NBD"/>
</dbReference>
<dbReference type="InterPro" id="IPR017860">
    <property type="entry name" value="Peptidase_M22_CS"/>
</dbReference>
<evidence type="ECO:0000256" key="5">
    <source>
        <dbReference type="ARBA" id="ARBA00023004"/>
    </source>
</evidence>
<gene>
    <name evidence="8 10" type="primary">tsaD</name>
    <name evidence="10" type="ORF">E8K88_10825</name>
</gene>
<dbReference type="PRINTS" id="PR00789">
    <property type="entry name" value="OSIALOPTASE"/>
</dbReference>
<dbReference type="InterPro" id="IPR017861">
    <property type="entry name" value="KAE1/TsaD"/>
</dbReference>
<keyword evidence="4 8" id="KW-0479">Metal-binding</keyword>
<protein>
    <recommendedName>
        <fullName evidence="8">tRNA N6-adenosine threonylcarbamoyltransferase</fullName>
        <ecNumber evidence="8">2.3.1.234</ecNumber>
    </recommendedName>
    <alternativeName>
        <fullName evidence="8">N6-L-threonylcarbamoyladenine synthase</fullName>
        <shortName evidence="8">t(6)A synthase</shortName>
    </alternativeName>
    <alternativeName>
        <fullName evidence="8">t(6)A37 threonylcarbamoyladenosine biosynthesis protein TsaD</fullName>
    </alternativeName>
    <alternativeName>
        <fullName evidence="8">tRNA threonylcarbamoyladenosine biosynthesis protein TsaD</fullName>
    </alternativeName>
</protein>
<dbReference type="InterPro" id="IPR000905">
    <property type="entry name" value="Gcp-like_dom"/>
</dbReference>
<feature type="binding site" evidence="8">
    <location>
        <position position="202"/>
    </location>
    <ligand>
        <name>substrate</name>
    </ligand>
</feature>
<evidence type="ECO:0000256" key="7">
    <source>
        <dbReference type="ARBA" id="ARBA00048117"/>
    </source>
</evidence>
<keyword evidence="6 8" id="KW-0012">Acyltransferase</keyword>
<feature type="binding site" evidence="8">
    <location>
        <begin position="156"/>
        <end position="160"/>
    </location>
    <ligand>
        <name>substrate</name>
    </ligand>
</feature>
<dbReference type="NCBIfam" id="TIGR03723">
    <property type="entry name" value="T6A_TsaD_YgjD"/>
    <property type="match status" value="1"/>
</dbReference>
<keyword evidence="5 8" id="KW-0408">Iron</keyword>
<evidence type="ECO:0000313" key="10">
    <source>
        <dbReference type="EMBL" id="THJ32778.1"/>
    </source>
</evidence>
<feature type="domain" description="Gcp-like" evidence="9">
    <location>
        <begin position="45"/>
        <end position="329"/>
    </location>
</feature>
<dbReference type="FunFam" id="3.30.420.40:FF:000012">
    <property type="entry name" value="tRNA N6-adenosine threonylcarbamoyltransferase"/>
    <property type="match status" value="1"/>
</dbReference>
<evidence type="ECO:0000256" key="4">
    <source>
        <dbReference type="ARBA" id="ARBA00022723"/>
    </source>
</evidence>
<dbReference type="SUPFAM" id="SSF53067">
    <property type="entry name" value="Actin-like ATPase domain"/>
    <property type="match status" value="2"/>
</dbReference>
<evidence type="ECO:0000256" key="1">
    <source>
        <dbReference type="ARBA" id="ARBA00022490"/>
    </source>
</evidence>
<dbReference type="HAMAP" id="MF_01445">
    <property type="entry name" value="TsaD"/>
    <property type="match status" value="1"/>
</dbReference>
<dbReference type="Gene3D" id="3.30.420.40">
    <property type="match status" value="2"/>
</dbReference>
<keyword evidence="3 8" id="KW-0819">tRNA processing</keyword>
<dbReference type="CDD" id="cd24133">
    <property type="entry name" value="ASKHA_NBD_TsaD_bac"/>
    <property type="match status" value="1"/>
</dbReference>
<comment type="similarity">
    <text evidence="8">Belongs to the KAE1 / TsaD family.</text>
</comment>
<feature type="binding site" evidence="8">
    <location>
        <position position="323"/>
    </location>
    <ligand>
        <name>Fe cation</name>
        <dbReference type="ChEBI" id="CHEBI:24875"/>
    </ligand>
</feature>
<dbReference type="GO" id="GO:0005737">
    <property type="term" value="C:cytoplasm"/>
    <property type="evidence" value="ECO:0007669"/>
    <property type="project" value="UniProtKB-SubCell"/>
</dbReference>
<evidence type="ECO:0000256" key="8">
    <source>
        <dbReference type="HAMAP-Rule" id="MF_01445"/>
    </source>
</evidence>
<dbReference type="Proteomes" id="UP000306236">
    <property type="component" value="Unassembled WGS sequence"/>
</dbReference>
<keyword evidence="1 8" id="KW-0963">Cytoplasm</keyword>
<feature type="binding site" evidence="8">
    <location>
        <position position="133"/>
    </location>
    <ligand>
        <name>Fe cation</name>
        <dbReference type="ChEBI" id="CHEBI:24875"/>
    </ligand>
</feature>
<name>A0A4S5BSB0_9BURK</name>
<evidence type="ECO:0000259" key="9">
    <source>
        <dbReference type="Pfam" id="PF00814"/>
    </source>
</evidence>
<keyword evidence="2 8" id="KW-0808">Transferase</keyword>
<feature type="binding site" evidence="8">
    <location>
        <position position="137"/>
    </location>
    <ligand>
        <name>Fe cation</name>
        <dbReference type="ChEBI" id="CHEBI:24875"/>
    </ligand>
</feature>
<dbReference type="PANTHER" id="PTHR11735">
    <property type="entry name" value="TRNA N6-ADENOSINE THREONYLCARBAMOYLTRANSFERASE"/>
    <property type="match status" value="1"/>
</dbReference>
<sequence length="364" mass="38596">MTRHSDANRHPLLVLGVESSCDETGVALVRTQPHDLQDATLPVPELLGHALHSQIDMHQLYGGVVPELASRDHIRRVLPLTEQVLRDTQCSLSDVDVIGYTQGPGLAGALLVGAGVACALGAALNKPVIGVHHLEGHLLSPFLSADPPEFPFVALLVSGGHTQLMRVDGVGQYQILGETIDDAAGEAFDKSAKLMGLPYPGGPILARLAQGGDPAAFALPRPLLRGENLDFSFAGLKTAVATQIQKLGDGLESAKRDLAASTQAAIVDVLMKKSLLALRLTGLKRLVVAGGVGANQLLREQLNAQCAKRGIRVHYPELHLCTDNGAMIALAAAMRLQAGLQEATRDWSFDVRPRWPLDAIEAAS</sequence>
<dbReference type="PANTHER" id="PTHR11735:SF6">
    <property type="entry name" value="TRNA N6-ADENOSINE THREONYLCARBAMOYLTRANSFERASE, MITOCHONDRIAL"/>
    <property type="match status" value="1"/>
</dbReference>
<comment type="function">
    <text evidence="8">Required for the formation of a threonylcarbamoyl group on adenosine at position 37 (t(6)A37) in tRNAs that read codons beginning with adenine. Is involved in the transfer of the threonylcarbamoyl moiety of threonylcarbamoyl-AMP (TC-AMP) to the N6 group of A37, together with TsaE and TsaB. TsaD likely plays a direct catalytic role in this reaction.</text>
</comment>
<evidence type="ECO:0000256" key="6">
    <source>
        <dbReference type="ARBA" id="ARBA00023315"/>
    </source>
</evidence>
<evidence type="ECO:0000313" key="11">
    <source>
        <dbReference type="Proteomes" id="UP000306236"/>
    </source>
</evidence>
<comment type="subcellular location">
    <subcellularLocation>
        <location evidence="8">Cytoplasm</location>
    </subcellularLocation>
</comment>
<dbReference type="InterPro" id="IPR022450">
    <property type="entry name" value="TsaD"/>
</dbReference>
<dbReference type="EC" id="2.3.1.234" evidence="8"/>
<organism evidence="10 11">
    <name type="scientific">Lampropedia aestuarii</name>
    <dbReference type="NCBI Taxonomy" id="2562762"/>
    <lineage>
        <taxon>Bacteria</taxon>
        <taxon>Pseudomonadati</taxon>
        <taxon>Pseudomonadota</taxon>
        <taxon>Betaproteobacteria</taxon>
        <taxon>Burkholderiales</taxon>
        <taxon>Comamonadaceae</taxon>
        <taxon>Lampropedia</taxon>
    </lineage>
</organism>
<dbReference type="AlphaFoldDB" id="A0A4S5BSB0"/>
<proteinExistence type="inferred from homology"/>
<reference evidence="10 11" key="1">
    <citation type="submission" date="2019-04" db="EMBL/GenBank/DDBJ databases">
        <title>Lampropedia sp YIM MLB12 draf genome.</title>
        <authorList>
            <person name="Wang Y.-X."/>
        </authorList>
    </citation>
    <scope>NUCLEOTIDE SEQUENCE [LARGE SCALE GENOMIC DNA]</scope>
    <source>
        <strain evidence="10 11">YIM MLB12</strain>
    </source>
</reference>
<dbReference type="GO" id="GO:0005506">
    <property type="term" value="F:iron ion binding"/>
    <property type="evidence" value="ECO:0007669"/>
    <property type="project" value="UniProtKB-UniRule"/>
</dbReference>
<dbReference type="EMBL" id="SSWX01000013">
    <property type="protein sequence ID" value="THJ32778.1"/>
    <property type="molecule type" value="Genomic_DNA"/>
</dbReference>
<feature type="binding site" evidence="8">
    <location>
        <position position="189"/>
    </location>
    <ligand>
        <name>substrate</name>
    </ligand>
</feature>
<dbReference type="NCBIfam" id="TIGR00329">
    <property type="entry name" value="gcp_kae1"/>
    <property type="match status" value="1"/>
</dbReference>
<evidence type="ECO:0000256" key="2">
    <source>
        <dbReference type="ARBA" id="ARBA00022679"/>
    </source>
</evidence>
<comment type="catalytic activity">
    <reaction evidence="7 8">
        <text>L-threonylcarbamoyladenylate + adenosine(37) in tRNA = N(6)-L-threonylcarbamoyladenosine(37) in tRNA + AMP + H(+)</text>
        <dbReference type="Rhea" id="RHEA:37059"/>
        <dbReference type="Rhea" id="RHEA-COMP:10162"/>
        <dbReference type="Rhea" id="RHEA-COMP:10163"/>
        <dbReference type="ChEBI" id="CHEBI:15378"/>
        <dbReference type="ChEBI" id="CHEBI:73682"/>
        <dbReference type="ChEBI" id="CHEBI:74411"/>
        <dbReference type="ChEBI" id="CHEBI:74418"/>
        <dbReference type="ChEBI" id="CHEBI:456215"/>
        <dbReference type="EC" id="2.3.1.234"/>
    </reaction>
</comment>
<dbReference type="Pfam" id="PF00814">
    <property type="entry name" value="TsaD"/>
    <property type="match status" value="1"/>
</dbReference>
<keyword evidence="11" id="KW-1185">Reference proteome</keyword>
<dbReference type="PROSITE" id="PS01016">
    <property type="entry name" value="GLYCOPROTEASE"/>
    <property type="match status" value="1"/>
</dbReference>
<dbReference type="FunFam" id="3.30.420.40:FF:000040">
    <property type="entry name" value="tRNA N6-adenosine threonylcarbamoyltransferase"/>
    <property type="match status" value="1"/>
</dbReference>
<dbReference type="GO" id="GO:0002949">
    <property type="term" value="P:tRNA threonylcarbamoyladenosine modification"/>
    <property type="evidence" value="ECO:0007669"/>
    <property type="project" value="UniProtKB-UniRule"/>
</dbReference>
<evidence type="ECO:0000256" key="3">
    <source>
        <dbReference type="ARBA" id="ARBA00022694"/>
    </source>
</evidence>
<dbReference type="RefSeq" id="WP_136406688.1">
    <property type="nucleotide sequence ID" value="NZ_JARXRQ010000021.1"/>
</dbReference>
<dbReference type="OrthoDB" id="9806197at2"/>
<dbReference type="GO" id="GO:0061711">
    <property type="term" value="F:tRNA N(6)-L-threonylcarbamoyladenine synthase activity"/>
    <property type="evidence" value="ECO:0007669"/>
    <property type="project" value="UniProtKB-EC"/>
</dbReference>
<comment type="caution">
    <text evidence="8">Lacks conserved residue(s) required for the propagation of feature annotation.</text>
</comment>
<accession>A0A4S5BSB0</accession>
<comment type="cofactor">
    <cofactor evidence="8">
        <name>Fe(2+)</name>
        <dbReference type="ChEBI" id="CHEBI:29033"/>
    </cofactor>
    <text evidence="8">Binds 1 Fe(2+) ion per subunit.</text>
</comment>